<protein>
    <submittedName>
        <fullName evidence="1">Uncharacterized protein</fullName>
    </submittedName>
</protein>
<organism evidence="1 2">
    <name type="scientific">Massilia yuzhufengensis</name>
    <dbReference type="NCBI Taxonomy" id="1164594"/>
    <lineage>
        <taxon>Bacteria</taxon>
        <taxon>Pseudomonadati</taxon>
        <taxon>Pseudomonadota</taxon>
        <taxon>Betaproteobacteria</taxon>
        <taxon>Burkholderiales</taxon>
        <taxon>Oxalobacteraceae</taxon>
        <taxon>Telluria group</taxon>
        <taxon>Massilia</taxon>
    </lineage>
</organism>
<dbReference type="Proteomes" id="UP000198639">
    <property type="component" value="Unassembled WGS sequence"/>
</dbReference>
<gene>
    <name evidence="1" type="ORF">SAMN05216204_12956</name>
</gene>
<reference evidence="2" key="1">
    <citation type="submission" date="2016-10" db="EMBL/GenBank/DDBJ databases">
        <authorList>
            <person name="Varghese N."/>
            <person name="Submissions S."/>
        </authorList>
    </citation>
    <scope>NUCLEOTIDE SEQUENCE [LARGE SCALE GENOMIC DNA]</scope>
    <source>
        <strain evidence="2">CGMCC 1.12041</strain>
    </source>
</reference>
<keyword evidence="2" id="KW-1185">Reference proteome</keyword>
<evidence type="ECO:0000313" key="1">
    <source>
        <dbReference type="EMBL" id="SFD59662.1"/>
    </source>
</evidence>
<dbReference type="EMBL" id="FOLD01000029">
    <property type="protein sequence ID" value="SFD59662.1"/>
    <property type="molecule type" value="Genomic_DNA"/>
</dbReference>
<dbReference type="RefSeq" id="WP_177207830.1">
    <property type="nucleotide sequence ID" value="NZ_FOLD01000029.1"/>
</dbReference>
<evidence type="ECO:0000313" key="2">
    <source>
        <dbReference type="Proteomes" id="UP000198639"/>
    </source>
</evidence>
<sequence>MTFETNVFVNCPFDDAYKPLLRPLLFTLLFLGLKPRIATERVDTGEQRITKIIGLIHESKYAIHDLSRIKAQKKGEMFRLNMPFELGIDVGCRQFGAPPLDSKRFLVLAAERYEYQAAISDISGSDIGVHNNDANQVVKVVRAWIANQTGISVGPAAIWAAFNDCMAKLSDDFEAEGFDLSDIKDLPVPELIKYMERWILIHNAKKAILSVGASGKHKGTSGDRIFESLSSWRMS</sequence>
<proteinExistence type="predicted"/>
<accession>A0A1I1TLZ0</accession>
<name>A0A1I1TLZ0_9BURK</name>
<dbReference type="AlphaFoldDB" id="A0A1I1TLZ0"/>